<dbReference type="Proteomes" id="UP000622552">
    <property type="component" value="Unassembled WGS sequence"/>
</dbReference>
<evidence type="ECO:0000259" key="1">
    <source>
        <dbReference type="Pfam" id="PF03551"/>
    </source>
</evidence>
<comment type="caution">
    <text evidence="2">The sequence shown here is derived from an EMBL/GenBank/DDBJ whole genome shotgun (WGS) entry which is preliminary data.</text>
</comment>
<dbReference type="Pfam" id="PF03551">
    <property type="entry name" value="PadR"/>
    <property type="match status" value="1"/>
</dbReference>
<dbReference type="Gene3D" id="1.10.10.10">
    <property type="entry name" value="Winged helix-like DNA-binding domain superfamily/Winged helix DNA-binding domain"/>
    <property type="match status" value="1"/>
</dbReference>
<feature type="domain" description="Transcription regulator PadR N-terminal" evidence="1">
    <location>
        <begin position="12"/>
        <end position="87"/>
    </location>
</feature>
<dbReference type="InterPro" id="IPR036390">
    <property type="entry name" value="WH_DNA-bd_sf"/>
</dbReference>
<dbReference type="AlphaFoldDB" id="A0A8J7GGG9"/>
<sequence>MTFRRSPLALAVLALLIEEPMHPYRMQQLIRQRHKDQVVNVGHRASLYKTIDRLLAADLITVEATTRDTARPERTVYAVTDAGTTAARTWMADMLAHPAAEFPDFPAAMSFLPLLTPAEAAGHLARRAEALAARLAQLTTELDEYGPVLPRVTLVESEYLRAVTAAELGWVTSLVTELRDGSLSWSLEELRAFAAQFRSTHP</sequence>
<gene>
    <name evidence="2" type="ORF">IW245_003379</name>
</gene>
<proteinExistence type="predicted"/>
<keyword evidence="3" id="KW-1185">Reference proteome</keyword>
<dbReference type="PANTHER" id="PTHR43252:SF6">
    <property type="entry name" value="NEGATIVE TRANSCRIPTION REGULATOR PADR"/>
    <property type="match status" value="1"/>
</dbReference>
<name>A0A8J7GGG9_9ACTN</name>
<dbReference type="GO" id="GO:0003677">
    <property type="term" value="F:DNA binding"/>
    <property type="evidence" value="ECO:0007669"/>
    <property type="project" value="UniProtKB-KW"/>
</dbReference>
<accession>A0A8J7GGG9</accession>
<keyword evidence="2" id="KW-0238">DNA-binding</keyword>
<dbReference type="InterPro" id="IPR036388">
    <property type="entry name" value="WH-like_DNA-bd_sf"/>
</dbReference>
<protein>
    <submittedName>
        <fullName evidence="2">DNA-binding PadR family transcriptional regulator</fullName>
    </submittedName>
</protein>
<dbReference type="EMBL" id="JADOUF010000001">
    <property type="protein sequence ID" value="MBG6137185.1"/>
    <property type="molecule type" value="Genomic_DNA"/>
</dbReference>
<dbReference type="SUPFAM" id="SSF46785">
    <property type="entry name" value="Winged helix' DNA-binding domain"/>
    <property type="match status" value="1"/>
</dbReference>
<evidence type="ECO:0000313" key="2">
    <source>
        <dbReference type="EMBL" id="MBG6137185.1"/>
    </source>
</evidence>
<dbReference type="PANTHER" id="PTHR43252">
    <property type="entry name" value="TRANSCRIPTIONAL REGULATOR YQJI"/>
    <property type="match status" value="1"/>
</dbReference>
<dbReference type="InterPro" id="IPR005149">
    <property type="entry name" value="Tscrpt_reg_PadR_N"/>
</dbReference>
<reference evidence="2" key="1">
    <citation type="submission" date="2020-11" db="EMBL/GenBank/DDBJ databases">
        <title>Sequencing the genomes of 1000 actinobacteria strains.</title>
        <authorList>
            <person name="Klenk H.-P."/>
        </authorList>
    </citation>
    <scope>NUCLEOTIDE SEQUENCE</scope>
    <source>
        <strain evidence="2">DSM 45356</strain>
    </source>
</reference>
<dbReference type="RefSeq" id="WP_197004075.1">
    <property type="nucleotide sequence ID" value="NZ_BONS01000022.1"/>
</dbReference>
<evidence type="ECO:0000313" key="3">
    <source>
        <dbReference type="Proteomes" id="UP000622552"/>
    </source>
</evidence>
<organism evidence="2 3">
    <name type="scientific">Longispora fulva</name>
    <dbReference type="NCBI Taxonomy" id="619741"/>
    <lineage>
        <taxon>Bacteria</taxon>
        <taxon>Bacillati</taxon>
        <taxon>Actinomycetota</taxon>
        <taxon>Actinomycetes</taxon>
        <taxon>Micromonosporales</taxon>
        <taxon>Micromonosporaceae</taxon>
        <taxon>Longispora</taxon>
    </lineage>
</organism>